<organism evidence="1 2">
    <name type="scientific">Caenorhabditis nigoni</name>
    <dbReference type="NCBI Taxonomy" id="1611254"/>
    <lineage>
        <taxon>Eukaryota</taxon>
        <taxon>Metazoa</taxon>
        <taxon>Ecdysozoa</taxon>
        <taxon>Nematoda</taxon>
        <taxon>Chromadorea</taxon>
        <taxon>Rhabditida</taxon>
        <taxon>Rhabditina</taxon>
        <taxon>Rhabditomorpha</taxon>
        <taxon>Rhabditoidea</taxon>
        <taxon>Rhabditidae</taxon>
        <taxon>Peloderinae</taxon>
        <taxon>Caenorhabditis</taxon>
    </lineage>
</organism>
<evidence type="ECO:0000313" key="2">
    <source>
        <dbReference type="Proteomes" id="UP000230233"/>
    </source>
</evidence>
<comment type="caution">
    <text evidence="1">The sequence shown here is derived from an EMBL/GenBank/DDBJ whole genome shotgun (WGS) entry which is preliminary data.</text>
</comment>
<keyword evidence="2" id="KW-1185">Reference proteome</keyword>
<dbReference type="Proteomes" id="UP000230233">
    <property type="component" value="Chromosome V"/>
</dbReference>
<protein>
    <submittedName>
        <fullName evidence="1">Uncharacterized protein</fullName>
    </submittedName>
</protein>
<dbReference type="EMBL" id="PDUG01000005">
    <property type="protein sequence ID" value="PIC29378.1"/>
    <property type="molecule type" value="Genomic_DNA"/>
</dbReference>
<dbReference type="OrthoDB" id="10285762at2759"/>
<accession>A0A2G5TQ68</accession>
<reference evidence="2" key="1">
    <citation type="submission" date="2017-10" db="EMBL/GenBank/DDBJ databases">
        <title>Rapid genome shrinkage in a self-fertile nematode reveals novel sperm competition proteins.</title>
        <authorList>
            <person name="Yin D."/>
            <person name="Schwarz E.M."/>
            <person name="Thomas C.G."/>
            <person name="Felde R.L."/>
            <person name="Korf I.F."/>
            <person name="Cutter A.D."/>
            <person name="Schartner C.M."/>
            <person name="Ralston E.J."/>
            <person name="Meyer B.J."/>
            <person name="Haag E.S."/>
        </authorList>
    </citation>
    <scope>NUCLEOTIDE SEQUENCE [LARGE SCALE GENOMIC DNA]</scope>
    <source>
        <strain evidence="2">JU1422</strain>
    </source>
</reference>
<proteinExistence type="predicted"/>
<sequence length="72" mass="8194">MPFFSRSQKDDCITIPQHMMRCVIEPRAAPISYPPPTGNINFYRDPKTGQILIRSPTSESKKPGCYGCFSRK</sequence>
<name>A0A2G5TQ68_9PELO</name>
<dbReference type="AlphaFoldDB" id="A0A2G5TQ68"/>
<gene>
    <name evidence="1" type="primary">Cnig_chr_V.g20973</name>
    <name evidence="1" type="ORF">B9Z55_020973</name>
</gene>
<evidence type="ECO:0000313" key="1">
    <source>
        <dbReference type="EMBL" id="PIC29378.1"/>
    </source>
</evidence>